<feature type="domain" description="PTS EIIA type-4" evidence="8">
    <location>
        <begin position="1"/>
        <end position="123"/>
    </location>
</feature>
<organism evidence="9 10">
    <name type="scientific">Bacillus salipaludis</name>
    <dbReference type="NCBI Taxonomy" id="2547811"/>
    <lineage>
        <taxon>Bacteria</taxon>
        <taxon>Bacillati</taxon>
        <taxon>Bacillota</taxon>
        <taxon>Bacilli</taxon>
        <taxon>Bacillales</taxon>
        <taxon>Bacillaceae</taxon>
        <taxon>Bacillus</taxon>
    </lineage>
</organism>
<dbReference type="PANTHER" id="PTHR33799">
    <property type="entry name" value="PTS PERMEASE-RELATED-RELATED"/>
    <property type="match status" value="1"/>
</dbReference>
<keyword evidence="7" id="KW-0418">Kinase</keyword>
<dbReference type="PANTHER" id="PTHR33799:SF1">
    <property type="entry name" value="PTS SYSTEM MANNOSE-SPECIFIC EIIAB COMPONENT-RELATED"/>
    <property type="match status" value="1"/>
</dbReference>
<comment type="caution">
    <text evidence="9">The sequence shown here is derived from an EMBL/GenBank/DDBJ whole genome shotgun (WGS) entry which is preliminary data.</text>
</comment>
<evidence type="ECO:0000256" key="3">
    <source>
        <dbReference type="ARBA" id="ARBA00022490"/>
    </source>
</evidence>
<dbReference type="InterPro" id="IPR036662">
    <property type="entry name" value="PTS_EIIA_man-typ_sf"/>
</dbReference>
<dbReference type="Proteomes" id="UP001623041">
    <property type="component" value="Unassembled WGS sequence"/>
</dbReference>
<dbReference type="PROSITE" id="PS51096">
    <property type="entry name" value="PTS_EIIA_TYPE_4"/>
    <property type="match status" value="1"/>
</dbReference>
<keyword evidence="2" id="KW-0813">Transport</keyword>
<reference evidence="9 10" key="1">
    <citation type="submission" date="2024-11" db="EMBL/GenBank/DDBJ databases">
        <authorList>
            <person name="Lucas J.A."/>
        </authorList>
    </citation>
    <scope>NUCLEOTIDE SEQUENCE [LARGE SCALE GENOMIC DNA]</scope>
    <source>
        <strain evidence="9 10">Z 5.4</strain>
    </source>
</reference>
<evidence type="ECO:0000256" key="5">
    <source>
        <dbReference type="ARBA" id="ARBA00022679"/>
    </source>
</evidence>
<evidence type="ECO:0000256" key="6">
    <source>
        <dbReference type="ARBA" id="ARBA00022683"/>
    </source>
</evidence>
<keyword evidence="6" id="KW-0598">Phosphotransferase system</keyword>
<accession>A0ABW8RJX6</accession>
<dbReference type="SUPFAM" id="SSF53062">
    <property type="entry name" value="PTS system fructose IIA component-like"/>
    <property type="match status" value="1"/>
</dbReference>
<gene>
    <name evidence="9" type="ORF">ACJEBI_20290</name>
</gene>
<name>A0ABW8RJX6_9BACI</name>
<evidence type="ECO:0000256" key="7">
    <source>
        <dbReference type="ARBA" id="ARBA00022777"/>
    </source>
</evidence>
<dbReference type="RefSeq" id="WP_406582307.1">
    <property type="nucleotide sequence ID" value="NZ_JBJHQH010000017.1"/>
</dbReference>
<dbReference type="InterPro" id="IPR004701">
    <property type="entry name" value="PTS_EIIA_man-typ"/>
</dbReference>
<evidence type="ECO:0000256" key="1">
    <source>
        <dbReference type="ARBA" id="ARBA00004496"/>
    </source>
</evidence>
<protein>
    <submittedName>
        <fullName evidence="9">PTS sugar transporter subunit IIA</fullName>
    </submittedName>
</protein>
<dbReference type="InterPro" id="IPR051471">
    <property type="entry name" value="Bacterial_PTS_sugar_comp"/>
</dbReference>
<evidence type="ECO:0000313" key="10">
    <source>
        <dbReference type="Proteomes" id="UP001623041"/>
    </source>
</evidence>
<dbReference type="CDD" id="cd00006">
    <property type="entry name" value="PTS_IIA_man"/>
    <property type="match status" value="1"/>
</dbReference>
<keyword evidence="3" id="KW-0963">Cytoplasm</keyword>
<evidence type="ECO:0000256" key="4">
    <source>
        <dbReference type="ARBA" id="ARBA00022597"/>
    </source>
</evidence>
<dbReference type="InterPro" id="IPR033887">
    <property type="entry name" value="PTS_IIA_man"/>
</dbReference>
<evidence type="ECO:0000256" key="2">
    <source>
        <dbReference type="ARBA" id="ARBA00022448"/>
    </source>
</evidence>
<dbReference type="Gene3D" id="3.40.50.510">
    <property type="entry name" value="Phosphotransferase system, mannose-type IIA component"/>
    <property type="match status" value="1"/>
</dbReference>
<sequence length="135" mass="14890">MNTLIMISHGNMAREALQSARMIVGETENAYAISLTQEEGPEEIHNRLQQIITENRQSPHFFILVDIIGGTPCNAAFRVAANNKNITILSGLSLGMVIEFFISRNKSPDQLKTELIHTAKQGIKDVLSCYDSSTG</sequence>
<keyword evidence="5" id="KW-0808">Transferase</keyword>
<comment type="subcellular location">
    <subcellularLocation>
        <location evidence="1">Cytoplasm</location>
    </subcellularLocation>
</comment>
<proteinExistence type="predicted"/>
<evidence type="ECO:0000313" key="9">
    <source>
        <dbReference type="EMBL" id="MFK9093808.1"/>
    </source>
</evidence>
<dbReference type="Pfam" id="PF03610">
    <property type="entry name" value="EIIA-man"/>
    <property type="match status" value="1"/>
</dbReference>
<dbReference type="EMBL" id="JBJHQH010000017">
    <property type="protein sequence ID" value="MFK9093808.1"/>
    <property type="molecule type" value="Genomic_DNA"/>
</dbReference>
<keyword evidence="10" id="KW-1185">Reference proteome</keyword>
<keyword evidence="4 9" id="KW-0762">Sugar transport</keyword>
<evidence type="ECO:0000259" key="8">
    <source>
        <dbReference type="PROSITE" id="PS51096"/>
    </source>
</evidence>